<evidence type="ECO:0000313" key="5">
    <source>
        <dbReference type="EMBL" id="CAF3301364.1"/>
    </source>
</evidence>
<accession>A0A817SU47</accession>
<reference evidence="5" key="1">
    <citation type="submission" date="2021-02" db="EMBL/GenBank/DDBJ databases">
        <authorList>
            <person name="Nowell W R."/>
        </authorList>
    </citation>
    <scope>NUCLEOTIDE SEQUENCE</scope>
</reference>
<feature type="domain" description="EF-hand" evidence="4">
    <location>
        <begin position="570"/>
        <end position="605"/>
    </location>
</feature>
<gene>
    <name evidence="5" type="ORF">TIS948_LOCUS18376</name>
</gene>
<dbReference type="Pfam" id="PF24676">
    <property type="entry name" value="DUF7656"/>
    <property type="match status" value="1"/>
</dbReference>
<sequence length="1022" mass="116167">MASADAIERQTVCRRGFIGSLYDIRTDKLEGTNLFKKKLPEEFIDVSDNAHTSYELLFNNSQKETFDKMNIEASLKLSLMTGILDIAGSAKYLKETKTNSLTIRVTYVYKVKTKQEQLHISRDGLSDYCSVDALKNPNATHVVTGIIWGANVAATFEQEAENLEEVQKVEGSLSAVLKSLPISGEAKLDLQNTDKSKVEKLQISLSGDILIDECPQNIEGVMRVFKTVPSRIKTLNEGKGQQLVFVLHPLKKMAEIFKPDLKINTMIEEVSHLVVMRIEDIFEDISIGKRKFNDFFNEIKPWEHYISRDWRHAIHQKQAERIAAEVKTQRELSTLLQKIRGGQAEESEMERLLDDFDRKNPCSSMSIERLLREKQNVTLKIRLLKDFQPEKHLLKEITSIKYILSRLYDKNVYLLHVSEEWETKDGDNSFKQLRLFKSMIKNETIDSAFIVIDYDLHHSDLKNDEDKANKCCIYHAIHGKIKSKDYYQDSLKKLSRSQISSILKENSSLSEKDILQRHKDFLIEYPTGELTDDEFVGELQKLHKEYVVSVDALSKQHDKVFFLFDVFSGNSSHYCDYIFAAIDKDRSGTISFSELMSAVALTSIGNADNVEKRLSLIFQIIDSNEKNGINFQQLVKFIEVVTELVKGEAAVNTTNIKVIVKQMFEMFKKNVEDEQLSKEEFMKWHELCLKLFIDICSFSFLVSVAHKNDAFKPVGTSHEINIPTNATWKQNGVTIAGGHGQGDATNQPCTPHGLFVDDDQTVVIADYGNHRIMQWKNGDTTNGQRVAGDKDEGNGLHQLGYPTDVLIDKETDSLIICDRGNQRVVRWPRRSGTTQGEILIDNIECYGLAMDEQRHLYVSDYRKHEVRRYQLGEKNDTLVAGGNDEGGGPNQLDEPGYLFVDRQQNVYVSDHWNRRVMKWPKGAKEGIVVAGDNDQRSAPTQLSFPNGIFVDTLGTLYVADSRSDRVMRWTQGAKDGTVIVGGNGRGEEANQLSNPDGLSFDRHGNLYVADCGNNRVQRFSIE</sequence>
<dbReference type="PROSITE" id="PS51125">
    <property type="entry name" value="NHL"/>
    <property type="match status" value="1"/>
</dbReference>
<dbReference type="Proteomes" id="UP000663825">
    <property type="component" value="Unassembled WGS sequence"/>
</dbReference>
<evidence type="ECO:0000259" key="4">
    <source>
        <dbReference type="PROSITE" id="PS50222"/>
    </source>
</evidence>
<proteinExistence type="predicted"/>
<dbReference type="InterPro" id="IPR056072">
    <property type="entry name" value="SNTX_MACPF/CDC-like_dom"/>
</dbReference>
<dbReference type="Gene3D" id="2.120.10.30">
    <property type="entry name" value="TolB, C-terminal domain"/>
    <property type="match status" value="2"/>
</dbReference>
<dbReference type="InterPro" id="IPR011992">
    <property type="entry name" value="EF-hand-dom_pair"/>
</dbReference>
<dbReference type="Pfam" id="PF24674">
    <property type="entry name" value="MACPF_SNTX"/>
    <property type="match status" value="1"/>
</dbReference>
<evidence type="ECO:0000313" key="6">
    <source>
        <dbReference type="Proteomes" id="UP000663825"/>
    </source>
</evidence>
<dbReference type="OrthoDB" id="8954335at2759"/>
<dbReference type="PANTHER" id="PTHR31594">
    <property type="entry name" value="AIG1-TYPE G DOMAIN-CONTAINING PROTEIN"/>
    <property type="match status" value="1"/>
</dbReference>
<dbReference type="PANTHER" id="PTHR31594:SF14">
    <property type="entry name" value="FIBRONECTIN TYPE-III DOMAIN-CONTAINING PROTEIN"/>
    <property type="match status" value="1"/>
</dbReference>
<name>A0A817SU47_9BILA</name>
<evidence type="ECO:0000256" key="1">
    <source>
        <dbReference type="ARBA" id="ARBA00022737"/>
    </source>
</evidence>
<dbReference type="InterPro" id="IPR011042">
    <property type="entry name" value="6-blade_b-propeller_TolB-like"/>
</dbReference>
<dbReference type="Pfam" id="PF08450">
    <property type="entry name" value="SGL"/>
    <property type="match status" value="1"/>
</dbReference>
<dbReference type="InterPro" id="IPR002048">
    <property type="entry name" value="EF_hand_dom"/>
</dbReference>
<dbReference type="EMBL" id="CAJNXB010003220">
    <property type="protein sequence ID" value="CAF3301364.1"/>
    <property type="molecule type" value="Genomic_DNA"/>
</dbReference>
<feature type="repeat" description="NHL" evidence="3">
    <location>
        <begin position="985"/>
        <end position="1022"/>
    </location>
</feature>
<dbReference type="CDD" id="cd05819">
    <property type="entry name" value="NHL"/>
    <property type="match status" value="1"/>
</dbReference>
<comment type="caution">
    <text evidence="5">The sequence shown here is derived from an EMBL/GenBank/DDBJ whole genome shotgun (WGS) entry which is preliminary data.</text>
</comment>
<keyword evidence="2" id="KW-0106">Calcium</keyword>
<protein>
    <recommendedName>
        <fullName evidence="4">EF-hand domain-containing protein</fullName>
    </recommendedName>
</protein>
<dbReference type="Gene3D" id="1.10.238.10">
    <property type="entry name" value="EF-hand"/>
    <property type="match status" value="1"/>
</dbReference>
<dbReference type="PROSITE" id="PS50222">
    <property type="entry name" value="EF_HAND_2"/>
    <property type="match status" value="1"/>
</dbReference>
<dbReference type="InterPro" id="IPR052090">
    <property type="entry name" value="Cytolytic_pore-forming_toxin"/>
</dbReference>
<evidence type="ECO:0000256" key="3">
    <source>
        <dbReference type="PROSITE-ProRule" id="PRU00504"/>
    </source>
</evidence>
<dbReference type="InterPro" id="IPR056073">
    <property type="entry name" value="DUF7656"/>
</dbReference>
<dbReference type="AlphaFoldDB" id="A0A817SU47"/>
<dbReference type="InterPro" id="IPR018247">
    <property type="entry name" value="EF_Hand_1_Ca_BS"/>
</dbReference>
<dbReference type="SUPFAM" id="SSF47473">
    <property type="entry name" value="EF-hand"/>
    <property type="match status" value="1"/>
</dbReference>
<dbReference type="PROSITE" id="PS00018">
    <property type="entry name" value="EF_HAND_1"/>
    <property type="match status" value="1"/>
</dbReference>
<keyword evidence="1" id="KW-0677">Repeat</keyword>
<dbReference type="Pfam" id="PF01436">
    <property type="entry name" value="NHL"/>
    <property type="match status" value="1"/>
</dbReference>
<dbReference type="CDD" id="cd00051">
    <property type="entry name" value="EFh"/>
    <property type="match status" value="1"/>
</dbReference>
<dbReference type="SMART" id="SM00054">
    <property type="entry name" value="EFh"/>
    <property type="match status" value="2"/>
</dbReference>
<dbReference type="GO" id="GO:0005509">
    <property type="term" value="F:calcium ion binding"/>
    <property type="evidence" value="ECO:0007669"/>
    <property type="project" value="InterPro"/>
</dbReference>
<evidence type="ECO:0000256" key="2">
    <source>
        <dbReference type="ARBA" id="ARBA00022837"/>
    </source>
</evidence>
<dbReference type="SUPFAM" id="SSF101898">
    <property type="entry name" value="NHL repeat"/>
    <property type="match status" value="1"/>
</dbReference>
<organism evidence="5 6">
    <name type="scientific">Rotaria socialis</name>
    <dbReference type="NCBI Taxonomy" id="392032"/>
    <lineage>
        <taxon>Eukaryota</taxon>
        <taxon>Metazoa</taxon>
        <taxon>Spiralia</taxon>
        <taxon>Gnathifera</taxon>
        <taxon>Rotifera</taxon>
        <taxon>Eurotatoria</taxon>
        <taxon>Bdelloidea</taxon>
        <taxon>Philodinida</taxon>
        <taxon>Philodinidae</taxon>
        <taxon>Rotaria</taxon>
    </lineage>
</organism>
<dbReference type="InterPro" id="IPR013658">
    <property type="entry name" value="SGL"/>
</dbReference>
<dbReference type="InterPro" id="IPR001258">
    <property type="entry name" value="NHL_repeat"/>
</dbReference>